<dbReference type="EMBL" id="AJWY01000588">
    <property type="protein sequence ID" value="EKC80965.1"/>
    <property type="molecule type" value="Genomic_DNA"/>
</dbReference>
<sequence length="141" mass="16417">MTEYKVWAFARSAAPNLPALEEQLAEVMREADRRGYIIVNSCMEQKYGTEFWRPDLFAMLTAVQHGRVNAVMVQSLDRLSHDITTLYRILRFLQNYGAVLITTETNLQYELYLTGLESRLLNRPKKRKPVWVCEECEDGNP</sequence>
<reference evidence="2" key="1">
    <citation type="journal article" date="2013" name="Environ. Microbiol.">
        <title>Microbiota from the distal guts of lean and obese adolescents exhibit partial functional redundancy besides clear differences in community structure.</title>
        <authorList>
            <person name="Ferrer M."/>
            <person name="Ruiz A."/>
            <person name="Lanza F."/>
            <person name="Haange S.B."/>
            <person name="Oberbach A."/>
            <person name="Till H."/>
            <person name="Bargiela R."/>
            <person name="Campoy C."/>
            <person name="Segura M.T."/>
            <person name="Richter M."/>
            <person name="von Bergen M."/>
            <person name="Seifert J."/>
            <person name="Suarez A."/>
        </authorList>
    </citation>
    <scope>NUCLEOTIDE SEQUENCE</scope>
</reference>
<dbReference type="GO" id="GO:0003677">
    <property type="term" value="F:DNA binding"/>
    <property type="evidence" value="ECO:0007669"/>
    <property type="project" value="InterPro"/>
</dbReference>
<proteinExistence type="predicted"/>
<evidence type="ECO:0000313" key="2">
    <source>
        <dbReference type="EMBL" id="EKC80965.1"/>
    </source>
</evidence>
<dbReference type="SMART" id="SM00857">
    <property type="entry name" value="Resolvase"/>
    <property type="match status" value="1"/>
</dbReference>
<accession>K1URR9</accession>
<dbReference type="InterPro" id="IPR006119">
    <property type="entry name" value="Resolv_N"/>
</dbReference>
<dbReference type="Gene3D" id="3.40.50.1390">
    <property type="entry name" value="Resolvase, N-terminal catalytic domain"/>
    <property type="match status" value="1"/>
</dbReference>
<name>K1URR9_9ZZZZ</name>
<dbReference type="AlphaFoldDB" id="K1URR9"/>
<feature type="domain" description="Resolvase/invertase-type recombinase catalytic" evidence="1">
    <location>
        <begin position="6"/>
        <end position="131"/>
    </location>
</feature>
<dbReference type="Pfam" id="PF00239">
    <property type="entry name" value="Resolvase"/>
    <property type="match status" value="1"/>
</dbReference>
<organism evidence="2">
    <name type="scientific">human gut metagenome</name>
    <dbReference type="NCBI Taxonomy" id="408170"/>
    <lineage>
        <taxon>unclassified sequences</taxon>
        <taxon>metagenomes</taxon>
        <taxon>organismal metagenomes</taxon>
    </lineage>
</organism>
<dbReference type="SUPFAM" id="SSF53041">
    <property type="entry name" value="Resolvase-like"/>
    <property type="match status" value="1"/>
</dbReference>
<gene>
    <name evidence="2" type="ORF">LEA_00832</name>
</gene>
<dbReference type="GO" id="GO:0000150">
    <property type="term" value="F:DNA strand exchange activity"/>
    <property type="evidence" value="ECO:0007669"/>
    <property type="project" value="InterPro"/>
</dbReference>
<dbReference type="InterPro" id="IPR036162">
    <property type="entry name" value="Resolvase-like_N_sf"/>
</dbReference>
<comment type="caution">
    <text evidence="2">The sequence shown here is derived from an EMBL/GenBank/DDBJ whole genome shotgun (WGS) entry which is preliminary data.</text>
</comment>
<protein>
    <submittedName>
        <fullName evidence="2">Protein containing Resolvase</fullName>
    </submittedName>
</protein>
<evidence type="ECO:0000259" key="1">
    <source>
        <dbReference type="SMART" id="SM00857"/>
    </source>
</evidence>